<keyword evidence="6 13" id="KW-0949">S-adenosyl-L-methionine</keyword>
<accession>A0A0S3QUD0</accession>
<gene>
    <name evidence="13 14" type="primary">queA</name>
    <name evidence="14" type="ORF">TST_1135</name>
</gene>
<evidence type="ECO:0000256" key="13">
    <source>
        <dbReference type="HAMAP-Rule" id="MF_00113"/>
    </source>
</evidence>
<dbReference type="InterPro" id="IPR003699">
    <property type="entry name" value="QueA"/>
</dbReference>
<keyword evidence="14" id="KW-0413">Isomerase</keyword>
<name>A0A0S3QUD0_THET7</name>
<keyword evidence="4 13" id="KW-0963">Cytoplasm</keyword>
<comment type="catalytic activity">
    <reaction evidence="8 13">
        <text>7-aminomethyl-7-carbaguanosine(34) in tRNA + S-adenosyl-L-methionine = epoxyqueuosine(34) in tRNA + adenine + L-methionine + 2 H(+)</text>
        <dbReference type="Rhea" id="RHEA:32155"/>
        <dbReference type="Rhea" id="RHEA-COMP:10342"/>
        <dbReference type="Rhea" id="RHEA-COMP:18582"/>
        <dbReference type="ChEBI" id="CHEBI:15378"/>
        <dbReference type="ChEBI" id="CHEBI:16708"/>
        <dbReference type="ChEBI" id="CHEBI:57844"/>
        <dbReference type="ChEBI" id="CHEBI:59789"/>
        <dbReference type="ChEBI" id="CHEBI:82833"/>
        <dbReference type="ChEBI" id="CHEBI:194443"/>
        <dbReference type="EC" id="2.4.99.17"/>
    </reaction>
</comment>
<dbReference type="PATRIC" id="fig|1298851.3.peg.1193"/>
<evidence type="ECO:0000256" key="3">
    <source>
        <dbReference type="ARBA" id="ARBA00011245"/>
    </source>
</evidence>
<dbReference type="NCBIfam" id="TIGR00113">
    <property type="entry name" value="queA"/>
    <property type="match status" value="1"/>
</dbReference>
<dbReference type="AlphaFoldDB" id="A0A0S3QUD0"/>
<evidence type="ECO:0000256" key="12">
    <source>
        <dbReference type="ARBA" id="ARBA00076160"/>
    </source>
</evidence>
<comment type="function">
    <text evidence="13">Transfers and isomerizes the ribose moiety from AdoMet to the 7-aminomethyl group of 7-deazaguanine (preQ1-tRNA) to give epoxyqueuosine (oQ-tRNA).</text>
</comment>
<evidence type="ECO:0000256" key="4">
    <source>
        <dbReference type="ARBA" id="ARBA00022490"/>
    </source>
</evidence>
<evidence type="ECO:0000256" key="11">
    <source>
        <dbReference type="ARBA" id="ARBA00069325"/>
    </source>
</evidence>
<dbReference type="UniPathway" id="UPA00392"/>
<comment type="subcellular location">
    <subcellularLocation>
        <location evidence="1 13">Cytoplasm</location>
    </subcellularLocation>
</comment>
<dbReference type="STRING" id="1298851.TST_1135"/>
<dbReference type="EC" id="2.4.99.17" evidence="10 13"/>
<dbReference type="PANTHER" id="PTHR30307:SF0">
    <property type="entry name" value="S-ADENOSYLMETHIONINE:TRNA RIBOSYLTRANSFERASE-ISOMERASE"/>
    <property type="match status" value="1"/>
</dbReference>
<dbReference type="FunFam" id="2.40.10.240:FF:000002">
    <property type="entry name" value="S-adenosylmethionine:tRNA ribosyltransferase-isomerase"/>
    <property type="match status" value="1"/>
</dbReference>
<evidence type="ECO:0000256" key="10">
    <source>
        <dbReference type="ARBA" id="ARBA00066503"/>
    </source>
</evidence>
<dbReference type="HAMAP" id="MF_00113">
    <property type="entry name" value="QueA"/>
    <property type="match status" value="1"/>
</dbReference>
<dbReference type="InterPro" id="IPR042118">
    <property type="entry name" value="QueA_dom1"/>
</dbReference>
<dbReference type="SUPFAM" id="SSF111337">
    <property type="entry name" value="QueA-like"/>
    <property type="match status" value="1"/>
</dbReference>
<dbReference type="Gene3D" id="3.40.1780.10">
    <property type="entry name" value="QueA-like"/>
    <property type="match status" value="1"/>
</dbReference>
<reference evidence="15" key="1">
    <citation type="journal article" date="2018" name="Science">
        <title>A primordial and reversible TCA cycle in a facultatively chemolithoautotrophic thermophile.</title>
        <authorList>
            <person name="Nunoura T."/>
            <person name="Chikaraishi Y."/>
            <person name="Izaki R."/>
            <person name="Suwa T."/>
            <person name="Sato T."/>
            <person name="Harada T."/>
            <person name="Mori K."/>
            <person name="Kato Y."/>
            <person name="Miyazaki M."/>
            <person name="Shimamura S."/>
            <person name="Yanagawa K."/>
            <person name="Shuto A."/>
            <person name="Ohkouchi N."/>
            <person name="Fujita N."/>
            <person name="Takaki Y."/>
            <person name="Atomi H."/>
            <person name="Takai K."/>
        </authorList>
    </citation>
    <scope>NUCLEOTIDE SEQUENCE [LARGE SCALE GENOMIC DNA]</scope>
    <source>
        <strain evidence="15">DSM 17441 / JCM 13301 / NBRC 103674 / ABI70S6</strain>
    </source>
</reference>
<evidence type="ECO:0000256" key="1">
    <source>
        <dbReference type="ARBA" id="ARBA00004496"/>
    </source>
</evidence>
<keyword evidence="5 13" id="KW-0808">Transferase</keyword>
<dbReference type="PANTHER" id="PTHR30307">
    <property type="entry name" value="S-ADENOSYLMETHIONINE:TRNA RIBOSYLTRANSFERASE-ISOMERASE"/>
    <property type="match status" value="1"/>
</dbReference>
<dbReference type="GO" id="GO:0008616">
    <property type="term" value="P:tRNA queuosine(34) biosynthetic process"/>
    <property type="evidence" value="ECO:0007669"/>
    <property type="project" value="UniProtKB-UniRule"/>
</dbReference>
<dbReference type="GO" id="GO:0051075">
    <property type="term" value="F:S-adenosylmethionine:tRNA ribosyltransferase-isomerase activity"/>
    <property type="evidence" value="ECO:0007669"/>
    <property type="project" value="UniProtKB-EC"/>
</dbReference>
<dbReference type="RefSeq" id="WP_068549922.1">
    <property type="nucleotide sequence ID" value="NZ_AP013035.1"/>
</dbReference>
<comment type="pathway">
    <text evidence="2 13">tRNA modification; tRNA-queuosine biosynthesis.</text>
</comment>
<dbReference type="OrthoDB" id="9805933at2"/>
<evidence type="ECO:0000256" key="7">
    <source>
        <dbReference type="ARBA" id="ARBA00022785"/>
    </source>
</evidence>
<dbReference type="NCBIfam" id="NF001140">
    <property type="entry name" value="PRK00147.1"/>
    <property type="match status" value="1"/>
</dbReference>
<evidence type="ECO:0000256" key="9">
    <source>
        <dbReference type="ARBA" id="ARBA00061210"/>
    </source>
</evidence>
<evidence type="ECO:0000256" key="2">
    <source>
        <dbReference type="ARBA" id="ARBA00004691"/>
    </source>
</evidence>
<keyword evidence="15" id="KW-1185">Reference proteome</keyword>
<dbReference type="EMBL" id="AP013035">
    <property type="protein sequence ID" value="BAT71927.1"/>
    <property type="molecule type" value="Genomic_DNA"/>
</dbReference>
<evidence type="ECO:0000313" key="14">
    <source>
        <dbReference type="EMBL" id="BAT71927.1"/>
    </source>
</evidence>
<dbReference type="Proteomes" id="UP000063234">
    <property type="component" value="Chromosome"/>
</dbReference>
<dbReference type="Gene3D" id="2.40.10.240">
    <property type="entry name" value="QueA-like"/>
    <property type="match status" value="1"/>
</dbReference>
<dbReference type="InterPro" id="IPR036100">
    <property type="entry name" value="QueA_sf"/>
</dbReference>
<dbReference type="FunFam" id="3.40.1780.10:FF:000001">
    <property type="entry name" value="S-adenosylmethionine:tRNA ribosyltransferase-isomerase"/>
    <property type="match status" value="1"/>
</dbReference>
<evidence type="ECO:0000313" key="15">
    <source>
        <dbReference type="Proteomes" id="UP000063234"/>
    </source>
</evidence>
<comment type="similarity">
    <text evidence="9 13">Belongs to the QueA family.</text>
</comment>
<dbReference type="KEGG" id="ttk:TST_1135"/>
<dbReference type="GO" id="GO:0005737">
    <property type="term" value="C:cytoplasm"/>
    <property type="evidence" value="ECO:0007669"/>
    <property type="project" value="UniProtKB-SubCell"/>
</dbReference>
<proteinExistence type="inferred from homology"/>
<comment type="subunit">
    <text evidence="3 13">Monomer.</text>
</comment>
<dbReference type="Pfam" id="PF02547">
    <property type="entry name" value="Queuosine_synth"/>
    <property type="match status" value="1"/>
</dbReference>
<evidence type="ECO:0000256" key="5">
    <source>
        <dbReference type="ARBA" id="ARBA00022679"/>
    </source>
</evidence>
<evidence type="ECO:0000256" key="6">
    <source>
        <dbReference type="ARBA" id="ARBA00022691"/>
    </source>
</evidence>
<organism evidence="14 15">
    <name type="scientific">Thermosulfidibacter takaii (strain DSM 17441 / JCM 13301 / NBRC 103674 / ABI70S6)</name>
    <dbReference type="NCBI Taxonomy" id="1298851"/>
    <lineage>
        <taxon>Bacteria</taxon>
        <taxon>Pseudomonadati</taxon>
        <taxon>Thermosulfidibacterota</taxon>
        <taxon>Thermosulfidibacteria</taxon>
        <taxon>Thermosulfidibacterales</taxon>
        <taxon>Thermosulfidibacteraceae</taxon>
    </lineage>
</organism>
<sequence length="341" mass="39187">MKVQEFDYPLPEDLIAQYPVEPRDASRMMVLYRNEKRIKHRIFREIVDILDDSYVLILNNTKVIPARLLGQKETGAKIEVFLSKRLENDVWECLARPAKRLKVGTRIDFGQGLFGVVEEVKEEGKRIIRFFPEGLLSERLPKIGQVPLPPYIRRSPTHRDLFRYQTVFAEKNGSIAAPTAGLHFTKEVLEALKSKGVEIVYVTLHVGLGTFRPVKVENVEDHRMDEEYFEISKEAADKINRAKEKGKKILACGTTVVRTLETASDERGLVKATSGWTNLFIYPGYKFKVIDALLTNFHLPRSTLLMLVCAFAGKDFVMEAYNEAIKERYRFYSYGDCMLIL</sequence>
<protein>
    <recommendedName>
        <fullName evidence="11 13">S-adenosylmethionine:tRNA ribosyltransferase-isomerase</fullName>
        <ecNumber evidence="10 13">2.4.99.17</ecNumber>
    </recommendedName>
    <alternativeName>
        <fullName evidence="12 13">Queuosine biosynthesis protein QueA</fullName>
    </alternativeName>
</protein>
<dbReference type="InterPro" id="IPR042119">
    <property type="entry name" value="QueA_dom2"/>
</dbReference>
<evidence type="ECO:0000256" key="8">
    <source>
        <dbReference type="ARBA" id="ARBA00052751"/>
    </source>
</evidence>
<keyword evidence="7 13" id="KW-0671">Queuosine biosynthesis</keyword>